<dbReference type="GO" id="GO:0005634">
    <property type="term" value="C:nucleus"/>
    <property type="evidence" value="ECO:0000314"/>
    <property type="project" value="GeneDB"/>
</dbReference>
<reference evidence="4" key="1">
    <citation type="journal article" date="2005" name="Science">
        <title>Comparative genomics of trypanosomatid parasitic protozoa.</title>
        <authorList>
            <person name="El-Sayed N.M."/>
            <person name="Myler P.J."/>
            <person name="Blandin G."/>
            <person name="Berriman M."/>
            <person name="Crabtree J."/>
            <person name="Aggarwal G."/>
            <person name="Caler E."/>
            <person name="Renauld H."/>
            <person name="Worthey E.A."/>
            <person name="Hertz-Fowler C."/>
            <person name="Ghedin E."/>
            <person name="Peacock C."/>
            <person name="Bartholomeu D.C."/>
            <person name="Haas B.J."/>
            <person name="Tran A.N."/>
            <person name="Wortman J.R."/>
            <person name="Alsmark U.C."/>
            <person name="Angiuoli S."/>
            <person name="Anupama A."/>
            <person name="Badger J."/>
            <person name="Bringaud F."/>
            <person name="Cadag E."/>
            <person name="Carlton J.M."/>
            <person name="Cerqueira G.C."/>
            <person name="Creasy T."/>
            <person name="Delcher A.L."/>
            <person name="Djikeng A."/>
            <person name="Embley T.M."/>
            <person name="Hauser C."/>
            <person name="Ivens A.C."/>
            <person name="Kummerfeld S.K."/>
            <person name="Pereira-Leal J.B."/>
            <person name="Nilsson D."/>
            <person name="Peterson J."/>
            <person name="Salzberg S.L."/>
            <person name="Shallom J."/>
            <person name="Silva J.C."/>
            <person name="Sundaram J."/>
            <person name="Westenberger S."/>
            <person name="White O."/>
            <person name="Melville S.E."/>
            <person name="Donelson J.E."/>
            <person name="Andersson B."/>
            <person name="Stuart K.D."/>
            <person name="Hall N."/>
        </authorList>
    </citation>
    <scope>NUCLEOTIDE SEQUENCE</scope>
    <source>
        <strain evidence="4">927/4 GUTat10.1</strain>
    </source>
</reference>
<dbReference type="Proteomes" id="UP000008524">
    <property type="component" value="Chromosome 8"/>
</dbReference>
<feature type="region of interest" description="Disordered" evidence="1">
    <location>
        <begin position="34"/>
        <end position="142"/>
    </location>
</feature>
<dbReference type="InParanoid" id="Q57YS5"/>
<evidence type="ECO:0000256" key="1">
    <source>
        <dbReference type="SAM" id="MobiDB-lite"/>
    </source>
</evidence>
<protein>
    <recommendedName>
        <fullName evidence="6">T. brucei spp.-specific protein</fullName>
    </recommendedName>
</protein>
<reference evidence="4 5" key="2">
    <citation type="journal article" date="2005" name="Science">
        <title>The genome of the African trypanosome Trypanosoma brucei.</title>
        <authorList>
            <person name="Berriman M."/>
            <person name="Ghedin E."/>
            <person name="Hertz-Fowler C."/>
            <person name="Blandin G."/>
            <person name="Renauld H."/>
            <person name="Bartholomeu D.C."/>
            <person name="Lennard N.J."/>
            <person name="Caler E."/>
            <person name="Hamlin N.E."/>
            <person name="Haas B."/>
            <person name="Bohme U."/>
            <person name="Hannick L."/>
            <person name="Aslett M.A."/>
            <person name="Shallom J."/>
            <person name="Marcello L."/>
            <person name="Hou L."/>
            <person name="Wickstead B."/>
            <person name="Alsmark U.C."/>
            <person name="Arrowsmith C."/>
            <person name="Atkin R.J."/>
            <person name="Barron A.J."/>
            <person name="Bringaud F."/>
            <person name="Brooks K."/>
            <person name="Carrington M."/>
            <person name="Cherevach I."/>
            <person name="Chillingworth T.J."/>
            <person name="Churcher C."/>
            <person name="Clark L.N."/>
            <person name="Corton C.H."/>
            <person name="Cronin A."/>
            <person name="Davies R.M."/>
            <person name="Doggett J."/>
            <person name="Djikeng A."/>
            <person name="Feldblyum T."/>
            <person name="Field M.C."/>
            <person name="Fraser A."/>
            <person name="Goodhead I."/>
            <person name="Hance Z."/>
            <person name="Harper D."/>
            <person name="Harris B.R."/>
            <person name="Hauser H."/>
            <person name="Hostetler J."/>
            <person name="Ivens A."/>
            <person name="Jagels K."/>
            <person name="Johnson D."/>
            <person name="Johnson J."/>
            <person name="Jones K."/>
            <person name="Kerhornou A.X."/>
            <person name="Koo H."/>
            <person name="Larke N."/>
            <person name="Landfear S."/>
            <person name="Larkin C."/>
            <person name="Leech V."/>
            <person name="Line A."/>
            <person name="Lord A."/>
            <person name="Macleod A."/>
            <person name="Mooney P.J."/>
            <person name="Moule S."/>
            <person name="Martin D.M."/>
            <person name="Morgan G.W."/>
            <person name="Mungall K."/>
            <person name="Norbertczak H."/>
            <person name="Ormond D."/>
            <person name="Pai G."/>
            <person name="Peacock C.S."/>
            <person name="Peterson J."/>
            <person name="Quail M.A."/>
            <person name="Rabbinowitsch E."/>
            <person name="Rajandream M.A."/>
            <person name="Reitter C."/>
            <person name="Salzberg S.L."/>
            <person name="Sanders M."/>
            <person name="Schobel S."/>
            <person name="Sharp S."/>
            <person name="Simmonds M."/>
            <person name="Simpson A.J."/>
            <person name="Tallon L."/>
            <person name="Turner C.M."/>
            <person name="Tait A."/>
            <person name="Tivey A.R."/>
            <person name="Van Aken S."/>
            <person name="Walker D."/>
            <person name="Wanless D."/>
            <person name="Wang S."/>
            <person name="White B."/>
            <person name="White O."/>
            <person name="Whitehead S."/>
            <person name="Woodward J."/>
            <person name="Wortman J."/>
            <person name="Adams M.D."/>
            <person name="Embley T.M."/>
            <person name="Gull K."/>
            <person name="Ullu E."/>
            <person name="Barry J.D."/>
            <person name="Fairlamb A.H."/>
            <person name="Opperdoes F."/>
            <person name="Barrell B.G."/>
            <person name="Donelson J.E."/>
            <person name="Hall N."/>
            <person name="Fraser C.M."/>
            <person name="Melville S.E."/>
            <person name="El-Sayed N.M."/>
        </authorList>
    </citation>
    <scope>NUCLEOTIDE SEQUENCE [LARGE SCALE GENOMIC DNA]</scope>
    <source>
        <strain evidence="4 5">927/4 GUTat10.1</strain>
    </source>
</reference>
<proteinExistence type="predicted"/>
<keyword evidence="2" id="KW-0732">Signal</keyword>
<dbReference type="GeneID" id="3659731"/>
<reference evidence="3" key="3">
    <citation type="submission" date="2005-04" db="EMBL/GenBank/DDBJ databases">
        <title>.</title>
        <authorList>
            <person name="Ghedin E."/>
            <person name="Blandin G."/>
            <person name="Bartholomeu D."/>
            <person name="Caler E."/>
            <person name="Haas B."/>
            <person name="Hannick L."/>
            <person name="Shallom J."/>
            <person name="Hou L."/>
            <person name="Djikeng A."/>
            <person name="Feldblyum T."/>
            <person name="Hostetler J."/>
            <person name="Johnson J."/>
            <person name="Jones K."/>
            <person name="Koo H.L."/>
            <person name="Larkin C."/>
            <person name="Pai G."/>
            <person name="Peterson J."/>
            <person name="Khalak H.G."/>
            <person name="Salzberg S."/>
            <person name="Simpson A.J."/>
            <person name="Tallon L."/>
            <person name="Van Aken S."/>
            <person name="Wanless D."/>
            <person name="White O."/>
            <person name="Wortman J."/>
            <person name="Fraser C.M."/>
            <person name="El-Sayed N.M.A."/>
        </authorList>
    </citation>
    <scope>NUCLEOTIDE SEQUENCE</scope>
    <source>
        <strain evidence="3">GUTat10.1</strain>
    </source>
</reference>
<feature type="compositionally biased region" description="Low complexity" evidence="1">
    <location>
        <begin position="154"/>
        <end position="172"/>
    </location>
</feature>
<reference evidence="4" key="4">
    <citation type="submission" date="2005-04" db="EMBL/GenBank/DDBJ databases">
        <title>Sequencing, closure, and annotation of Trypanosoma brucei chromosomes 2 through 8.</title>
        <authorList>
            <person name="Ghedin E."/>
            <person name="Blandin G."/>
            <person name="Bartholomeu D."/>
            <person name="Caler E."/>
            <person name="Haas B."/>
            <person name="Hannick L."/>
            <person name="Shallom J."/>
            <person name="Hou L."/>
            <person name="Djikeng A."/>
            <person name="Feldblyum T."/>
            <person name="Hostetler J."/>
            <person name="Johnson J."/>
            <person name="Jones K."/>
            <person name="Koo H.L."/>
            <person name="Larkin C."/>
            <person name="Pai G."/>
            <person name="Peterson J."/>
            <person name="Khalak H.G."/>
            <person name="Salzberg S."/>
            <person name="Simpson A.J."/>
            <person name="Tallon L."/>
            <person name="Van Aken S."/>
            <person name="Wanless D."/>
            <person name="White O."/>
            <person name="Wortman J."/>
            <person name="Fraser C.M."/>
            <person name="El-Sayed N.M.A."/>
        </authorList>
    </citation>
    <scope>NUCLEOTIDE SEQUENCE</scope>
    <source>
        <strain evidence="4">927/4 GUTat10.1</strain>
    </source>
</reference>
<feature type="signal peptide" evidence="2">
    <location>
        <begin position="1"/>
        <end position="20"/>
    </location>
</feature>
<evidence type="ECO:0000256" key="2">
    <source>
        <dbReference type="SAM" id="SignalP"/>
    </source>
</evidence>
<dbReference type="EMBL" id="AC159404">
    <property type="protein sequence ID" value="AAX69243.1"/>
    <property type="molecule type" value="Genomic_DNA"/>
</dbReference>
<gene>
    <name evidence="4" type="primary">Tb08.10K10.580</name>
    <name evidence="3" type="ORF">Tb927.8.7190</name>
</gene>
<sequence length="363" mass="40320">MLILIFTFSLVSFFIPANNTLYVESAQAIDHECKARAAKHRESKGRKTHSDMPPHRKHPARGRSPRNKRYNGEGKPATKRGRSWSKQPSGPLTTNCDGEASSYTTAGTPPVASDHKFCEKTRSTKPSLEVTRTHIAPNTTTAAEVIPNASVTSAVGSAGGTETAATPTAKGADNLSDTDMEKYNDLQRLLRRIIALEFSERCTQRSITVVTMICETLCTDPVAIVKVMEVVDQCFGEAVRSQEPRLLMHYWYILDAILKHFNGKPHLLKAVLVAIPHFVRQYLPWRGSNLAGQPWSEYDKYRPAYEDMLGTWKVVLEERALEEIMKLWREGMGNHYADKVGNVGARVPLGNATADSQNSDAAH</sequence>
<organism evidence="3 5">
    <name type="scientific">Trypanosoma brucei brucei (strain 927/4 GUTat10.1)</name>
    <dbReference type="NCBI Taxonomy" id="185431"/>
    <lineage>
        <taxon>Eukaryota</taxon>
        <taxon>Discoba</taxon>
        <taxon>Euglenozoa</taxon>
        <taxon>Kinetoplastea</taxon>
        <taxon>Metakinetoplastina</taxon>
        <taxon>Trypanosomatida</taxon>
        <taxon>Trypanosomatidae</taxon>
        <taxon>Trypanosoma</taxon>
    </lineage>
</organism>
<name>Q57YS5_TRYB2</name>
<feature type="chain" id="PRO_5010844173" description="T. brucei spp.-specific protein" evidence="2">
    <location>
        <begin position="21"/>
        <end position="363"/>
    </location>
</feature>
<evidence type="ECO:0000313" key="4">
    <source>
        <dbReference type="EMBL" id="AAZ13482.1"/>
    </source>
</evidence>
<dbReference type="OrthoDB" id="255124at2759"/>
<feature type="compositionally biased region" description="Polar residues" evidence="1">
    <location>
        <begin position="84"/>
        <end position="107"/>
    </location>
</feature>
<feature type="region of interest" description="Disordered" evidence="1">
    <location>
        <begin position="154"/>
        <end position="177"/>
    </location>
</feature>
<accession>Q57YS5</accession>
<dbReference type="RefSeq" id="XP_847548.1">
    <property type="nucleotide sequence ID" value="XM_842455.1"/>
</dbReference>
<feature type="compositionally biased region" description="Basic residues" evidence="1">
    <location>
        <begin position="36"/>
        <end position="47"/>
    </location>
</feature>
<dbReference type="KEGG" id="tbr:Tb927.8.7190"/>
<evidence type="ECO:0008006" key="6">
    <source>
        <dbReference type="Google" id="ProtNLM"/>
    </source>
</evidence>
<evidence type="ECO:0000313" key="3">
    <source>
        <dbReference type="EMBL" id="AAX69243.1"/>
    </source>
</evidence>
<feature type="compositionally biased region" description="Basic residues" evidence="1">
    <location>
        <begin position="55"/>
        <end position="69"/>
    </location>
</feature>
<evidence type="ECO:0000313" key="5">
    <source>
        <dbReference type="Proteomes" id="UP000008524"/>
    </source>
</evidence>
<dbReference type="PaxDb" id="5691-AAZ13482"/>
<dbReference type="AlphaFoldDB" id="Q57YS5"/>
<keyword evidence="5" id="KW-1185">Reference proteome</keyword>
<accession>D6XMA2</accession>
<feature type="compositionally biased region" description="Basic and acidic residues" evidence="1">
    <location>
        <begin position="113"/>
        <end position="122"/>
    </location>
</feature>
<dbReference type="EMBL" id="CP000071">
    <property type="protein sequence ID" value="AAZ13482.1"/>
    <property type="molecule type" value="Genomic_DNA"/>
</dbReference>